<organism evidence="1 2">
    <name type="scientific">Coccidioides immitis RMSCC 2394</name>
    <dbReference type="NCBI Taxonomy" id="404692"/>
    <lineage>
        <taxon>Eukaryota</taxon>
        <taxon>Fungi</taxon>
        <taxon>Dikarya</taxon>
        <taxon>Ascomycota</taxon>
        <taxon>Pezizomycotina</taxon>
        <taxon>Eurotiomycetes</taxon>
        <taxon>Eurotiomycetidae</taxon>
        <taxon>Onygenales</taxon>
        <taxon>Onygenaceae</taxon>
        <taxon>Coccidioides</taxon>
    </lineage>
</organism>
<dbReference type="STRING" id="404692.A0A0J7BFI8"/>
<name>A0A0J7BFI8_COCIT</name>
<evidence type="ECO:0000313" key="2">
    <source>
        <dbReference type="Proteomes" id="UP000054565"/>
    </source>
</evidence>
<dbReference type="InterPro" id="IPR043129">
    <property type="entry name" value="ATPase_NBD"/>
</dbReference>
<dbReference type="Gene3D" id="3.30.420.40">
    <property type="match status" value="1"/>
</dbReference>
<dbReference type="AlphaFoldDB" id="A0A0J7BFI8"/>
<dbReference type="CDD" id="cd10170">
    <property type="entry name" value="ASKHA_NBD_HSP70"/>
    <property type="match status" value="1"/>
</dbReference>
<accession>A0A0J7BFI8</accession>
<protein>
    <submittedName>
        <fullName evidence="1">HSP70 family protein</fullName>
    </submittedName>
</protein>
<dbReference type="PANTHER" id="PTHR42749:SF8">
    <property type="entry name" value="HSP70 FAMILY PROTEIN (AFU_ORTHOLOGUE AFUA_3G13740)"/>
    <property type="match status" value="1"/>
</dbReference>
<dbReference type="PANTHER" id="PTHR42749">
    <property type="entry name" value="CELL SHAPE-DETERMINING PROTEIN MREB"/>
    <property type="match status" value="1"/>
</dbReference>
<dbReference type="EMBL" id="DS028098">
    <property type="protein sequence ID" value="KMP08942.1"/>
    <property type="molecule type" value="Genomic_DNA"/>
</dbReference>
<dbReference type="Proteomes" id="UP000054565">
    <property type="component" value="Unassembled WGS sequence"/>
</dbReference>
<proteinExistence type="predicted"/>
<reference evidence="2" key="1">
    <citation type="journal article" date="2010" name="Genome Res.">
        <title>Population genomic sequencing of Coccidioides fungi reveals recent hybridization and transposon control.</title>
        <authorList>
            <person name="Neafsey D.E."/>
            <person name="Barker B.M."/>
            <person name="Sharpton T.J."/>
            <person name="Stajich J.E."/>
            <person name="Park D.J."/>
            <person name="Whiston E."/>
            <person name="Hung C.-Y."/>
            <person name="McMahan C."/>
            <person name="White J."/>
            <person name="Sykes S."/>
            <person name="Heiman D."/>
            <person name="Young S."/>
            <person name="Zeng Q."/>
            <person name="Abouelleil A."/>
            <person name="Aftuck L."/>
            <person name="Bessette D."/>
            <person name="Brown A."/>
            <person name="FitzGerald M."/>
            <person name="Lui A."/>
            <person name="Macdonald J.P."/>
            <person name="Priest M."/>
            <person name="Orbach M.J."/>
            <person name="Galgiani J.N."/>
            <person name="Kirkland T.N."/>
            <person name="Cole G.T."/>
            <person name="Birren B.W."/>
            <person name="Henn M.R."/>
            <person name="Taylor J.W."/>
            <person name="Rounsley S.D."/>
        </authorList>
    </citation>
    <scope>NUCLEOTIDE SEQUENCE [LARGE SCALE GENOMIC DNA]</scope>
    <source>
        <strain evidence="2">RMSCC 2394</strain>
    </source>
</reference>
<dbReference type="SUPFAM" id="SSF53067">
    <property type="entry name" value="Actin-like ATPase domain"/>
    <property type="match status" value="2"/>
</dbReference>
<sequence>MAGFSRISADWQQGPPARWCDNVERLKLSDLMMLDVQPDGFGPMEGVVAPQPREPQPVSFSRAETEDIAEAQSSEAQLTHRQFIVGVDFGTTYSSVSVLCIPKGDAGDIAVQKDEIVNISNYPNAPSHHNESRVDVPTESWYTKRSPYCNPVYHDEVNDVDASDDVEASDDEGDNIIDSDTMDIDEVDDEEDERKSLYWGYEVRQAIRQHCEPNNLASPIHRFKLLLDRGELTRTIREELAPTVQTLKERKIIKGEIDLIADFLTKLFSHTKHQMRRQYQYEGTESIKFVLCIPAIWSQKACRVMQTAMTTALQRVEFITEAFHDVDNLLIVHEPEAAAFYVLAESRDIELGEAFVLLDAGGGTVDAVTYKVTSTLPLKLEREAGTPGGALCGSSYLNENFSRLIRDRLAGEYYLIDNGYPVERKIDFILEEFENRVKRTFNPREKRKIEVFMFDGLRENTEKKFRPHEMRVDINSTRKDPTKRWLRLWDLRKDMLSIFNPCLEQISRLMLQQIEQAEAHQVFVTKVLLIGGFAASPALEYHLRKELRQFSNRRNRQVGILAPRLRGAAVASGAVLWAMKNNEDDPKREIYCSYGLLRTEPYDPEFYPAHKSQSRRKRRDKYDNEFYIKNTIYWFVNKGMVVESTNRVRTIPVTHYFPTRPSQKFLCEEILYVSDKNHESHYERGYEEAGKIVVDMTFLKTEGHIQPIVPPETNVRKHYRVTFDLVLTISGRNLHCVARYPCGASDNDAIRQKARICIASAFLKEMEDGG</sequence>
<evidence type="ECO:0000313" key="1">
    <source>
        <dbReference type="EMBL" id="KMP08942.1"/>
    </source>
</evidence>
<gene>
    <name evidence="1" type="ORF">CIRG_08622</name>
</gene>